<dbReference type="Gene3D" id="3.10.10.10">
    <property type="entry name" value="HIV Type 1 Reverse Transcriptase, subunit A, domain 1"/>
    <property type="match status" value="1"/>
</dbReference>
<dbReference type="SUPFAM" id="SSF56672">
    <property type="entry name" value="DNA/RNA polymerases"/>
    <property type="match status" value="1"/>
</dbReference>
<keyword evidence="7" id="KW-0695">RNA-directed DNA polymerase</keyword>
<keyword evidence="5" id="KW-0255">Endonuclease</keyword>
<dbReference type="InterPro" id="IPR000477">
    <property type="entry name" value="RT_dom"/>
</dbReference>
<gene>
    <name evidence="10" type="primary">pol</name>
    <name evidence="10" type="ORF">TNCV_2399691</name>
</gene>
<dbReference type="EC" id="2.7.7.49" evidence="1"/>
<name>A0A8X6SRN8_TRICX</name>
<organism evidence="10 11">
    <name type="scientific">Trichonephila clavipes</name>
    <name type="common">Golden silk orbweaver</name>
    <name type="synonym">Nephila clavipes</name>
    <dbReference type="NCBI Taxonomy" id="2585209"/>
    <lineage>
        <taxon>Eukaryota</taxon>
        <taxon>Metazoa</taxon>
        <taxon>Ecdysozoa</taxon>
        <taxon>Arthropoda</taxon>
        <taxon>Chelicerata</taxon>
        <taxon>Arachnida</taxon>
        <taxon>Araneae</taxon>
        <taxon>Araneomorphae</taxon>
        <taxon>Entelegynae</taxon>
        <taxon>Araneoidea</taxon>
        <taxon>Nephilidae</taxon>
        <taxon>Trichonephila</taxon>
    </lineage>
</organism>
<dbReference type="GO" id="GO:0004519">
    <property type="term" value="F:endonuclease activity"/>
    <property type="evidence" value="ECO:0007669"/>
    <property type="project" value="UniProtKB-KW"/>
</dbReference>
<dbReference type="CDD" id="cd01647">
    <property type="entry name" value="RT_LTR"/>
    <property type="match status" value="1"/>
</dbReference>
<feature type="domain" description="Reverse transcriptase" evidence="8">
    <location>
        <begin position="809"/>
        <end position="987"/>
    </location>
</feature>
<dbReference type="InterPro" id="IPR036397">
    <property type="entry name" value="RNaseH_sf"/>
</dbReference>
<evidence type="ECO:0000259" key="8">
    <source>
        <dbReference type="PROSITE" id="PS50878"/>
    </source>
</evidence>
<dbReference type="PROSITE" id="PS50994">
    <property type="entry name" value="INTEGRASE"/>
    <property type="match status" value="1"/>
</dbReference>
<dbReference type="InterPro" id="IPR041588">
    <property type="entry name" value="Integrase_H2C2"/>
</dbReference>
<dbReference type="GO" id="GO:0016787">
    <property type="term" value="F:hydrolase activity"/>
    <property type="evidence" value="ECO:0007669"/>
    <property type="project" value="UniProtKB-KW"/>
</dbReference>
<sequence length="1209" mass="138486">MPNETNVQLASRLLTNWDQYCNLRNVNHFNSLKELIVSDKLYETLDNGTAVHINIKQEQNWFKPIQMGKECDMFYACKGKSFSEFTHRACHNQNDSRKDFKYIPPNARREVINLNSKENKFINSKQSRLNKKIECYICGENHLARDCNRKYSKLKSEKKETSQAQYVQPKVDLEHLKYVIVYINGKAINCVLDSGTQIFICNSDTFPDSSNDEFGKITLSSAFGENVEAKLIKTAIALDNNSLNHPMDCLVAIPDKLNADALIPPALYESLCSINDKNNKKENEIFAESADSSITFSNEENEAECEKNIFYVESDSDNINFNSDYTKMKDQQNNCDYLEKVRAELKLNKGNFLLIDGLIYHRDKILNEPVMQLVFPRCRIDKVMKLTHESVFGGHMGVKKTKERIKYNFFWPNMSGEIAEFVQTCKGCQLRKPEKIGDRAPITPIVRPELPFEIVNIDVIGPIQPPSGRGHKYVLCMMDQHTRWPEAVPLRSLTAKNACDSLLQIFSRTGIPSIIASDQGTNFKSALTQEFTKRIGSSPRFSCPGYPASNGLVERWNKVLNDMIHHVIREDPRSWERQLPFLLFAYREVPNTTTGVSPFSQNISQYLQEMKINMEKAAESASLTAAQKQKAYGDYFNKRSSVKNFSIGEQVVLLIPDSSNKIYARWTVPGEIIQRHPPHSYKVKLSDGTVRHVHVNKIRKYHPRALAVGVIFEGDHEFGEIHPTPNLSRSTSERVLHEINLNHLKESEREQVLAIVLKHQTLFTSDVKIAKVGTHRIRLQPNIERKKPFVYRIPESLKIKVDEQIEELLRLDLIEESDAETAYSIVCVNKKDGTLRLCVDFRALNSESVSDDFPMEDAVELIHSIGRANIITTLDLLKGYWAIPMTEDSKNLTSFKTHRQQYRFKVMSFGLKNASATFQREMNKALSCYREFSRAYIDDIAIFSKNWEEHLLHLDTILTKLSELNFTVNLKKCAFGKAQIKYLGHIIGSGKHEPDPEKTAVINNLPVPKTKKELRSVLGLCKYYREYIPKYSELVYPLTELTKKRVPDSIPWTEKHDSSFHLLKKASVEAPSLYSPVPDKPYTIHSDASQIGIAACLSQKCGDKCYPIAYASQKLSKTQQSWSTIEREAFAIVWSLKKFEVWVFGTEIEFYTDHNPLPYLTKSAPQSARLQRWAFALQKFNVTIKHCPGVKMHHADALSRLVNKCAFQF</sequence>
<dbReference type="InterPro" id="IPR043128">
    <property type="entry name" value="Rev_trsase/Diguanyl_cyclase"/>
</dbReference>
<proteinExistence type="predicted"/>
<dbReference type="PANTHER" id="PTHR37984:SF5">
    <property type="entry name" value="PROTEIN NYNRIN-LIKE"/>
    <property type="match status" value="1"/>
</dbReference>
<dbReference type="InterPro" id="IPR043502">
    <property type="entry name" value="DNA/RNA_pol_sf"/>
</dbReference>
<dbReference type="Pfam" id="PF17917">
    <property type="entry name" value="RT_RNaseH"/>
    <property type="match status" value="1"/>
</dbReference>
<dbReference type="InterPro" id="IPR001584">
    <property type="entry name" value="Integrase_cat-core"/>
</dbReference>
<dbReference type="GO" id="GO:0003676">
    <property type="term" value="F:nucleic acid binding"/>
    <property type="evidence" value="ECO:0007669"/>
    <property type="project" value="InterPro"/>
</dbReference>
<dbReference type="AlphaFoldDB" id="A0A8X6SRN8"/>
<evidence type="ECO:0000256" key="4">
    <source>
        <dbReference type="ARBA" id="ARBA00022722"/>
    </source>
</evidence>
<dbReference type="InterPro" id="IPR012337">
    <property type="entry name" value="RNaseH-like_sf"/>
</dbReference>
<dbReference type="CDD" id="cd09274">
    <property type="entry name" value="RNase_HI_RT_Ty3"/>
    <property type="match status" value="1"/>
</dbReference>
<keyword evidence="2" id="KW-0808">Transferase</keyword>
<dbReference type="Gene3D" id="1.10.340.70">
    <property type="match status" value="1"/>
</dbReference>
<evidence type="ECO:0000313" key="10">
    <source>
        <dbReference type="EMBL" id="GFY18749.1"/>
    </source>
</evidence>
<dbReference type="Pfam" id="PF00665">
    <property type="entry name" value="rve"/>
    <property type="match status" value="1"/>
</dbReference>
<dbReference type="FunFam" id="3.30.70.270:FF:000020">
    <property type="entry name" value="Transposon Tf2-6 polyprotein-like Protein"/>
    <property type="match status" value="1"/>
</dbReference>
<evidence type="ECO:0000256" key="2">
    <source>
        <dbReference type="ARBA" id="ARBA00022679"/>
    </source>
</evidence>
<dbReference type="Gene3D" id="3.30.70.270">
    <property type="match status" value="2"/>
</dbReference>
<dbReference type="Proteomes" id="UP000887159">
    <property type="component" value="Unassembled WGS sequence"/>
</dbReference>
<dbReference type="InterPro" id="IPR050951">
    <property type="entry name" value="Retrovirus_Pol_polyprotein"/>
</dbReference>
<dbReference type="PROSITE" id="PS50878">
    <property type="entry name" value="RT_POL"/>
    <property type="match status" value="1"/>
</dbReference>
<dbReference type="Pfam" id="PF17921">
    <property type="entry name" value="Integrase_H2C2"/>
    <property type="match status" value="1"/>
</dbReference>
<feature type="domain" description="Integrase catalytic" evidence="9">
    <location>
        <begin position="447"/>
        <end position="606"/>
    </location>
</feature>
<dbReference type="FunFam" id="1.10.340.70:FF:000001">
    <property type="entry name" value="Retrovirus-related Pol polyprotein from transposon gypsy-like Protein"/>
    <property type="match status" value="1"/>
</dbReference>
<comment type="caution">
    <text evidence="10">The sequence shown here is derived from an EMBL/GenBank/DDBJ whole genome shotgun (WGS) entry which is preliminary data.</text>
</comment>
<reference evidence="10" key="1">
    <citation type="submission" date="2020-08" db="EMBL/GenBank/DDBJ databases">
        <title>Multicomponent nature underlies the extraordinary mechanical properties of spider dragline silk.</title>
        <authorList>
            <person name="Kono N."/>
            <person name="Nakamura H."/>
            <person name="Mori M."/>
            <person name="Yoshida Y."/>
            <person name="Ohtoshi R."/>
            <person name="Malay A.D."/>
            <person name="Moran D.A.P."/>
            <person name="Tomita M."/>
            <person name="Numata K."/>
            <person name="Arakawa K."/>
        </authorList>
    </citation>
    <scope>NUCLEOTIDE SEQUENCE</scope>
</reference>
<dbReference type="InterPro" id="IPR041373">
    <property type="entry name" value="RT_RNaseH"/>
</dbReference>
<dbReference type="EMBL" id="BMAU01021349">
    <property type="protein sequence ID" value="GFY18749.1"/>
    <property type="molecule type" value="Genomic_DNA"/>
</dbReference>
<evidence type="ECO:0000256" key="1">
    <source>
        <dbReference type="ARBA" id="ARBA00012493"/>
    </source>
</evidence>
<dbReference type="PANTHER" id="PTHR37984">
    <property type="entry name" value="PROTEIN CBG26694"/>
    <property type="match status" value="1"/>
</dbReference>
<keyword evidence="11" id="KW-1185">Reference proteome</keyword>
<dbReference type="SUPFAM" id="SSF53098">
    <property type="entry name" value="Ribonuclease H-like"/>
    <property type="match status" value="1"/>
</dbReference>
<keyword evidence="3" id="KW-0548">Nucleotidyltransferase</keyword>
<keyword evidence="6" id="KW-0378">Hydrolase</keyword>
<dbReference type="Gene3D" id="3.30.420.10">
    <property type="entry name" value="Ribonuclease H-like superfamily/Ribonuclease H"/>
    <property type="match status" value="1"/>
</dbReference>
<accession>A0A8X6SRN8</accession>
<keyword evidence="4" id="KW-0540">Nuclease</keyword>
<dbReference type="FunFam" id="3.10.20.370:FF:000001">
    <property type="entry name" value="Retrovirus-related Pol polyprotein from transposon 17.6-like protein"/>
    <property type="match status" value="1"/>
</dbReference>
<evidence type="ECO:0000256" key="6">
    <source>
        <dbReference type="ARBA" id="ARBA00022801"/>
    </source>
</evidence>
<dbReference type="Pfam" id="PF00078">
    <property type="entry name" value="RVT_1"/>
    <property type="match status" value="1"/>
</dbReference>
<evidence type="ECO:0000256" key="3">
    <source>
        <dbReference type="ARBA" id="ARBA00022695"/>
    </source>
</evidence>
<evidence type="ECO:0000256" key="7">
    <source>
        <dbReference type="ARBA" id="ARBA00022918"/>
    </source>
</evidence>
<dbReference type="GO" id="GO:0003964">
    <property type="term" value="F:RNA-directed DNA polymerase activity"/>
    <property type="evidence" value="ECO:0007669"/>
    <property type="project" value="UniProtKB-KW"/>
</dbReference>
<dbReference type="GO" id="GO:0042575">
    <property type="term" value="C:DNA polymerase complex"/>
    <property type="evidence" value="ECO:0007669"/>
    <property type="project" value="UniProtKB-ARBA"/>
</dbReference>
<evidence type="ECO:0000256" key="5">
    <source>
        <dbReference type="ARBA" id="ARBA00022759"/>
    </source>
</evidence>
<evidence type="ECO:0000259" key="9">
    <source>
        <dbReference type="PROSITE" id="PS50994"/>
    </source>
</evidence>
<dbReference type="GO" id="GO:0015074">
    <property type="term" value="P:DNA integration"/>
    <property type="evidence" value="ECO:0007669"/>
    <property type="project" value="InterPro"/>
</dbReference>
<protein>
    <recommendedName>
        <fullName evidence="1">RNA-directed DNA polymerase</fullName>
        <ecNumber evidence="1">2.7.7.49</ecNumber>
    </recommendedName>
</protein>
<evidence type="ECO:0000313" key="11">
    <source>
        <dbReference type="Proteomes" id="UP000887159"/>
    </source>
</evidence>